<dbReference type="InterPro" id="IPR007345">
    <property type="entry name" value="Polysacch_pyruvyl_Trfase"/>
</dbReference>
<dbReference type="RefSeq" id="WP_188825906.1">
    <property type="nucleotide sequence ID" value="NZ_BMHH01000022.1"/>
</dbReference>
<dbReference type="EMBL" id="BMHH01000022">
    <property type="protein sequence ID" value="GGB07545.1"/>
    <property type="molecule type" value="Genomic_DNA"/>
</dbReference>
<dbReference type="AlphaFoldDB" id="A0A916SML3"/>
<accession>A0A916SML3</accession>
<evidence type="ECO:0000313" key="2">
    <source>
        <dbReference type="EMBL" id="GGB07545.1"/>
    </source>
</evidence>
<evidence type="ECO:0000313" key="3">
    <source>
        <dbReference type="Proteomes" id="UP000646478"/>
    </source>
</evidence>
<dbReference type="Proteomes" id="UP000646478">
    <property type="component" value="Unassembled WGS sequence"/>
</dbReference>
<comment type="caution">
    <text evidence="2">The sequence shown here is derived from an EMBL/GenBank/DDBJ whole genome shotgun (WGS) entry which is preliminary data.</text>
</comment>
<keyword evidence="3" id="KW-1185">Reference proteome</keyword>
<organism evidence="2 3">
    <name type="scientific">Brucella endophytica</name>
    <dbReference type="NCBI Taxonomy" id="1963359"/>
    <lineage>
        <taxon>Bacteria</taxon>
        <taxon>Pseudomonadati</taxon>
        <taxon>Pseudomonadota</taxon>
        <taxon>Alphaproteobacteria</taxon>
        <taxon>Hyphomicrobiales</taxon>
        <taxon>Brucellaceae</taxon>
        <taxon>Brucella/Ochrobactrum group</taxon>
        <taxon>Brucella</taxon>
    </lineage>
</organism>
<reference evidence="2" key="1">
    <citation type="journal article" date="2014" name="Int. J. Syst. Evol. Microbiol.">
        <title>Complete genome sequence of Corynebacterium casei LMG S-19264T (=DSM 44701T), isolated from a smear-ripened cheese.</title>
        <authorList>
            <consortium name="US DOE Joint Genome Institute (JGI-PGF)"/>
            <person name="Walter F."/>
            <person name="Albersmeier A."/>
            <person name="Kalinowski J."/>
            <person name="Ruckert C."/>
        </authorList>
    </citation>
    <scope>NUCLEOTIDE SEQUENCE</scope>
    <source>
        <strain evidence="2">CGMCC 1.15082</strain>
    </source>
</reference>
<evidence type="ECO:0000259" key="1">
    <source>
        <dbReference type="Pfam" id="PF04230"/>
    </source>
</evidence>
<dbReference type="Pfam" id="PF04230">
    <property type="entry name" value="PS_pyruv_trans"/>
    <property type="match status" value="1"/>
</dbReference>
<name>A0A916SML3_9HYPH</name>
<protein>
    <submittedName>
        <fullName evidence="2">Succinoglycan biosynthesis protein exov</fullName>
    </submittedName>
</protein>
<gene>
    <name evidence="2" type="ORF">GCM10011491_39510</name>
</gene>
<proteinExistence type="predicted"/>
<reference evidence="2" key="2">
    <citation type="submission" date="2020-09" db="EMBL/GenBank/DDBJ databases">
        <authorList>
            <person name="Sun Q."/>
            <person name="Zhou Y."/>
        </authorList>
    </citation>
    <scope>NUCLEOTIDE SEQUENCE</scope>
    <source>
        <strain evidence="2">CGMCC 1.15082</strain>
    </source>
</reference>
<feature type="domain" description="Polysaccharide pyruvyl transferase" evidence="1">
    <location>
        <begin position="47"/>
        <end position="190"/>
    </location>
</feature>
<sequence>MRLFHWESSHGNFGDDLNLWLWDFLLPGVREVHDEVLLVGVGTVLNTALLPHNVRKLVIGSGYGYDTPPDTSDPNEWDIHAVRGPKTAAKLGLDPKLGIVDPAVMVTEMPEFRNLPKKNKAIFIPHWESALGGIWDSVCENVGLTFVDPCGEAKSVIREIAQSELVVAESMHAAILADAFRVPWIAVSTSGNINSFKWNDWAQSVGAVYKPRQIPVSTRAEAIFKGERFWGLKHEDRSHPQAEEPVRMRHAPDGTVLTAGRKPLDFSAKNVAKRLLAAPSMLALWQASKAEPNLSPDGRLDECKERFAEALEGVRRTYF</sequence>